<proteinExistence type="inferred from homology"/>
<gene>
    <name evidence="6" type="ORF">LRP50_07515</name>
</gene>
<dbReference type="RefSeq" id="WP_274163887.1">
    <property type="nucleotide sequence ID" value="NZ_JAJUBC010000006.1"/>
</dbReference>
<dbReference type="InterPro" id="IPR001296">
    <property type="entry name" value="Glyco_trans_1"/>
</dbReference>
<dbReference type="Gene3D" id="3.40.50.2000">
    <property type="entry name" value="Glycogen Phosphorylase B"/>
    <property type="match status" value="2"/>
</dbReference>
<keyword evidence="4" id="KW-1133">Transmembrane helix</keyword>
<accession>A0ABT5R0B1</accession>
<evidence type="ECO:0000256" key="3">
    <source>
        <dbReference type="ARBA" id="ARBA00022679"/>
    </source>
</evidence>
<dbReference type="SUPFAM" id="SSF53756">
    <property type="entry name" value="UDP-Glycosyltransferase/glycogen phosphorylase"/>
    <property type="match status" value="1"/>
</dbReference>
<protein>
    <submittedName>
        <fullName evidence="6">Glycosyltransferase family 4 protein</fullName>
    </submittedName>
</protein>
<evidence type="ECO:0000256" key="4">
    <source>
        <dbReference type="SAM" id="Phobius"/>
    </source>
</evidence>
<organism evidence="6 7">
    <name type="scientific">Enterovibrio gelatinilyticus</name>
    <dbReference type="NCBI Taxonomy" id="2899819"/>
    <lineage>
        <taxon>Bacteria</taxon>
        <taxon>Pseudomonadati</taxon>
        <taxon>Pseudomonadota</taxon>
        <taxon>Gammaproteobacteria</taxon>
        <taxon>Vibrionales</taxon>
        <taxon>Vibrionaceae</taxon>
        <taxon>Enterovibrio</taxon>
    </lineage>
</organism>
<evidence type="ECO:0000259" key="5">
    <source>
        <dbReference type="Pfam" id="PF00534"/>
    </source>
</evidence>
<evidence type="ECO:0000256" key="1">
    <source>
        <dbReference type="ARBA" id="ARBA00009481"/>
    </source>
</evidence>
<keyword evidence="4" id="KW-0472">Membrane</keyword>
<dbReference type="PANTHER" id="PTHR12526">
    <property type="entry name" value="GLYCOSYLTRANSFERASE"/>
    <property type="match status" value="1"/>
</dbReference>
<keyword evidence="4" id="KW-0812">Transmembrane</keyword>
<feature type="domain" description="Glycosyl transferase family 1" evidence="5">
    <location>
        <begin position="174"/>
        <end position="327"/>
    </location>
</feature>
<keyword evidence="3" id="KW-0808">Transferase</keyword>
<dbReference type="EMBL" id="JAJUBC010000006">
    <property type="protein sequence ID" value="MDD1792972.1"/>
    <property type="molecule type" value="Genomic_DNA"/>
</dbReference>
<reference evidence="6" key="1">
    <citation type="submission" date="2021-12" db="EMBL/GenBank/DDBJ databases">
        <title>Enterovibrio ZSDZ35 sp. nov. and Enterovibrio ZSDZ42 sp. nov., isolated from coastal seawater in Qingdao.</title>
        <authorList>
            <person name="Zhang P."/>
        </authorList>
    </citation>
    <scope>NUCLEOTIDE SEQUENCE</scope>
    <source>
        <strain evidence="6">ZSDZ42</strain>
    </source>
</reference>
<comment type="similarity">
    <text evidence="1">Belongs to the glycosyltransferase group 1 family. Glycosyltransferase 4 subfamily.</text>
</comment>
<keyword evidence="7" id="KW-1185">Reference proteome</keyword>
<evidence type="ECO:0000256" key="2">
    <source>
        <dbReference type="ARBA" id="ARBA00022676"/>
    </source>
</evidence>
<dbReference type="CDD" id="cd03801">
    <property type="entry name" value="GT4_PimA-like"/>
    <property type="match status" value="1"/>
</dbReference>
<evidence type="ECO:0000313" key="6">
    <source>
        <dbReference type="EMBL" id="MDD1792972.1"/>
    </source>
</evidence>
<feature type="transmembrane region" description="Helical" evidence="4">
    <location>
        <begin position="51"/>
        <end position="75"/>
    </location>
</feature>
<dbReference type="Proteomes" id="UP001149400">
    <property type="component" value="Unassembled WGS sequence"/>
</dbReference>
<comment type="caution">
    <text evidence="6">The sequence shown here is derived from an EMBL/GenBank/DDBJ whole genome shotgun (WGS) entry which is preliminary data.</text>
</comment>
<dbReference type="Pfam" id="PF00534">
    <property type="entry name" value="Glycos_transf_1"/>
    <property type="match status" value="1"/>
</dbReference>
<evidence type="ECO:0000313" key="7">
    <source>
        <dbReference type="Proteomes" id="UP001149400"/>
    </source>
</evidence>
<sequence>MINITVATGMQEMGGIATVLNVLNDGFFQKWDMKFVTSHTNKSLFFGANKLFLFATAVFKLTYLLSFYNVGIVHIHMASRGSYFRKSLFVRLAKLYNAKVVLHLHGAEFQNFYVCECNANKQLRIRQTFNLSDVVIVLSSQWLSWMKTIIDNPSKARVVYNSVSSLEIDRSHAEQGLILFLGRLGKRKGVKDLIDAFSIVLKDIPHARLALGGDGDIAEFKHQVASLGISNNVDFLGWISGKEKETWLSKADIYCLPSYNEGFPMGVIEAMSARVPIVASTAGGIPDAIEHGLEGLLVQPGDIDTLASHLQLLIDNRQTNAEFSQSAHLKFGNSFSKKAVFPKLDSIYKELLDV</sequence>
<name>A0ABT5R0B1_9GAMM</name>
<dbReference type="PANTHER" id="PTHR12526:SF640">
    <property type="entry name" value="COLANIC ACID BIOSYNTHESIS GLYCOSYLTRANSFERASE WCAL-RELATED"/>
    <property type="match status" value="1"/>
</dbReference>
<keyword evidence="2" id="KW-0328">Glycosyltransferase</keyword>